<protein>
    <submittedName>
        <fullName evidence="1">Uncharacterized protein YndB with AHSA1/START domain</fullName>
    </submittedName>
</protein>
<dbReference type="Gene3D" id="3.30.530.20">
    <property type="match status" value="1"/>
</dbReference>
<gene>
    <name evidence="1" type="ORF">ABIE08_001962</name>
</gene>
<dbReference type="SUPFAM" id="SSF55961">
    <property type="entry name" value="Bet v1-like"/>
    <property type="match status" value="1"/>
</dbReference>
<evidence type="ECO:0000313" key="2">
    <source>
        <dbReference type="Proteomes" id="UP001549321"/>
    </source>
</evidence>
<sequence length="179" mass="19625">MLKFLLVAAIILVVAILAVLAYAATRPGRLRVERQARIQAPAAAIFPLINDFHRWAEWSPYETIDPTMKRSFDGAPAGKGAVYQWSGDGKAGAGRMEIADTAPPSLVRIRLDFTRPMRASNLTEFTLEADGDATRVRWSMEGPTPFIGKLFGIFVDMDNLIGRDFATGLANLKTATEGR</sequence>
<keyword evidence="2" id="KW-1185">Reference proteome</keyword>
<accession>A0ABV2QYI1</accession>
<dbReference type="RefSeq" id="WP_354550655.1">
    <property type="nucleotide sequence ID" value="NZ_JBEPSM010000001.1"/>
</dbReference>
<dbReference type="Pfam" id="PF10604">
    <property type="entry name" value="Polyketide_cyc2"/>
    <property type="match status" value="1"/>
</dbReference>
<proteinExistence type="predicted"/>
<evidence type="ECO:0000313" key="1">
    <source>
        <dbReference type="EMBL" id="MET4634049.1"/>
    </source>
</evidence>
<name>A0ABV2QYI1_9HYPH</name>
<dbReference type="EMBL" id="JBEPSM010000001">
    <property type="protein sequence ID" value="MET4634049.1"/>
    <property type="molecule type" value="Genomic_DNA"/>
</dbReference>
<dbReference type="InterPro" id="IPR023393">
    <property type="entry name" value="START-like_dom_sf"/>
</dbReference>
<dbReference type="Proteomes" id="UP001549321">
    <property type="component" value="Unassembled WGS sequence"/>
</dbReference>
<organism evidence="1 2">
    <name type="scientific">Kaistia defluvii</name>
    <dbReference type="NCBI Taxonomy" id="410841"/>
    <lineage>
        <taxon>Bacteria</taxon>
        <taxon>Pseudomonadati</taxon>
        <taxon>Pseudomonadota</taxon>
        <taxon>Alphaproteobacteria</taxon>
        <taxon>Hyphomicrobiales</taxon>
        <taxon>Kaistiaceae</taxon>
        <taxon>Kaistia</taxon>
    </lineage>
</organism>
<dbReference type="CDD" id="cd07818">
    <property type="entry name" value="SRPBCC_1"/>
    <property type="match status" value="1"/>
</dbReference>
<reference evidence="1 2" key="1">
    <citation type="submission" date="2024-06" db="EMBL/GenBank/DDBJ databases">
        <title>Sorghum-associated microbial communities from plants grown in Nebraska, USA.</title>
        <authorList>
            <person name="Schachtman D."/>
        </authorList>
    </citation>
    <scope>NUCLEOTIDE SEQUENCE [LARGE SCALE GENOMIC DNA]</scope>
    <source>
        <strain evidence="1 2">3207</strain>
    </source>
</reference>
<dbReference type="InterPro" id="IPR019587">
    <property type="entry name" value="Polyketide_cyclase/dehydratase"/>
</dbReference>
<comment type="caution">
    <text evidence="1">The sequence shown here is derived from an EMBL/GenBank/DDBJ whole genome shotgun (WGS) entry which is preliminary data.</text>
</comment>